<dbReference type="AlphaFoldDB" id="A0A6J2K4H6"/>
<feature type="region of interest" description="Disordered" evidence="1">
    <location>
        <begin position="330"/>
        <end position="457"/>
    </location>
</feature>
<feature type="compositionally biased region" description="Polar residues" evidence="1">
    <location>
        <begin position="257"/>
        <end position="275"/>
    </location>
</feature>
<accession>A0A6J2K4H6</accession>
<gene>
    <name evidence="3" type="primary">LOC114246714</name>
</gene>
<name>A0A6J2K4H6_BOMMA</name>
<feature type="compositionally biased region" description="Basic and acidic residues" evidence="1">
    <location>
        <begin position="330"/>
        <end position="358"/>
    </location>
</feature>
<dbReference type="OrthoDB" id="9950633at2759"/>
<feature type="compositionally biased region" description="Polar residues" evidence="1">
    <location>
        <begin position="421"/>
        <end position="433"/>
    </location>
</feature>
<feature type="compositionally biased region" description="Basic and acidic residues" evidence="1">
    <location>
        <begin position="163"/>
        <end position="178"/>
    </location>
</feature>
<dbReference type="PANTHER" id="PTHR21520:SF2">
    <property type="entry name" value="GLUTAMATE-RICH PROTEIN 2"/>
    <property type="match status" value="1"/>
</dbReference>
<feature type="region of interest" description="Disordered" evidence="1">
    <location>
        <begin position="244"/>
        <end position="275"/>
    </location>
</feature>
<evidence type="ECO:0000256" key="1">
    <source>
        <dbReference type="SAM" id="MobiDB-lite"/>
    </source>
</evidence>
<organism evidence="2 3">
    <name type="scientific">Bombyx mandarina</name>
    <name type="common">Wild silk moth</name>
    <name type="synonym">Wild silkworm</name>
    <dbReference type="NCBI Taxonomy" id="7092"/>
    <lineage>
        <taxon>Eukaryota</taxon>
        <taxon>Metazoa</taxon>
        <taxon>Ecdysozoa</taxon>
        <taxon>Arthropoda</taxon>
        <taxon>Hexapoda</taxon>
        <taxon>Insecta</taxon>
        <taxon>Pterygota</taxon>
        <taxon>Neoptera</taxon>
        <taxon>Endopterygota</taxon>
        <taxon>Lepidoptera</taxon>
        <taxon>Glossata</taxon>
        <taxon>Ditrysia</taxon>
        <taxon>Bombycoidea</taxon>
        <taxon>Bombycidae</taxon>
        <taxon>Bombycinae</taxon>
        <taxon>Bombyx</taxon>
    </lineage>
</organism>
<dbReference type="InterPro" id="IPR011990">
    <property type="entry name" value="TPR-like_helical_dom_sf"/>
</dbReference>
<protein>
    <submittedName>
        <fullName evidence="3">Uncharacterized protein LOC114246714</fullName>
    </submittedName>
</protein>
<sequence>MFMLERVGAGPCRSRETISIDISTPSYGGIILGHAQYTLQAVPFNIAWSNQWGLEFATRIVRPAVSQRVSSESSFNRESAKASSKKEVIVVHSETIEYSNGLNTFKAELEEEVDIIDLGAPRGIRSVPPERVSSKPARVASTYTPNPRLYPGPQAKFKKVKRDRATETKPAEPKDSQQSKRKRFFRRPVPNARLYRPGPPPPKPISKQARVTWTAVSAGRALDTASCAALRLVEERVGSARSPGRGLVVRLPGGGMETTNRHSTSPEDCSDGNETMSAPSEFLAEFLSAIMRREYAEALKYCKLILQYEPHNATARGFYPLLQNKLDAQQKAEEVERRDSSSESASEARRLRTKHEPEEAMEQDPDGSWSSGRSSASELDLDSSSASASPSRSLTISRHTDSGSGTSAAPSGSSATDTDDNGNIQPPTTAHTYHSSDDVENDNTAAAGEPQHLIKESSSLRRLRAQFACSIK</sequence>
<feature type="compositionally biased region" description="Low complexity" evidence="1">
    <location>
        <begin position="368"/>
        <end position="416"/>
    </location>
</feature>
<feature type="region of interest" description="Disordered" evidence="1">
    <location>
        <begin position="124"/>
        <end position="211"/>
    </location>
</feature>
<dbReference type="SUPFAM" id="SSF48452">
    <property type="entry name" value="TPR-like"/>
    <property type="match status" value="1"/>
</dbReference>
<proteinExistence type="predicted"/>
<dbReference type="KEGG" id="bman:114246714"/>
<dbReference type="PANTHER" id="PTHR21520">
    <property type="entry name" value="GLUTAMATE-RICH PROTEIN 2"/>
    <property type="match status" value="1"/>
</dbReference>
<keyword evidence="2" id="KW-1185">Reference proteome</keyword>
<dbReference type="Proteomes" id="UP000504629">
    <property type="component" value="Unplaced"/>
</dbReference>
<reference evidence="3" key="1">
    <citation type="submission" date="2025-08" db="UniProtKB">
        <authorList>
            <consortium name="RefSeq"/>
        </authorList>
    </citation>
    <scope>IDENTIFICATION</scope>
    <source>
        <tissue evidence="3">Silk gland</tissue>
    </source>
</reference>
<dbReference type="GeneID" id="114246714"/>
<evidence type="ECO:0000313" key="3">
    <source>
        <dbReference type="RefSeq" id="XP_028035189.1"/>
    </source>
</evidence>
<dbReference type="InterPro" id="IPR026703">
    <property type="entry name" value="ERICH2"/>
</dbReference>
<evidence type="ECO:0000313" key="2">
    <source>
        <dbReference type="Proteomes" id="UP000504629"/>
    </source>
</evidence>
<dbReference type="RefSeq" id="XP_028035189.1">
    <property type="nucleotide sequence ID" value="XM_028179388.1"/>
</dbReference>